<keyword evidence="2" id="KW-1185">Reference proteome</keyword>
<protein>
    <submittedName>
        <fullName evidence="1">Uncharacterized protein</fullName>
    </submittedName>
</protein>
<name>A0A699ZH34_HAELA</name>
<dbReference type="EMBL" id="BLLF01001249">
    <property type="protein sequence ID" value="GFH18118.1"/>
    <property type="molecule type" value="Genomic_DNA"/>
</dbReference>
<dbReference type="Proteomes" id="UP000485058">
    <property type="component" value="Unassembled WGS sequence"/>
</dbReference>
<accession>A0A699ZH34</accession>
<organism evidence="1 2">
    <name type="scientific">Haematococcus lacustris</name>
    <name type="common">Green alga</name>
    <name type="synonym">Haematococcus pluvialis</name>
    <dbReference type="NCBI Taxonomy" id="44745"/>
    <lineage>
        <taxon>Eukaryota</taxon>
        <taxon>Viridiplantae</taxon>
        <taxon>Chlorophyta</taxon>
        <taxon>core chlorophytes</taxon>
        <taxon>Chlorophyceae</taxon>
        <taxon>CS clade</taxon>
        <taxon>Chlamydomonadales</taxon>
        <taxon>Haematococcaceae</taxon>
        <taxon>Haematococcus</taxon>
    </lineage>
</organism>
<sequence>MVPPMALCPCCVSSTTLPGTLTREAASARAPLPSTLSPGTQTSWSSWTCARTMARRRHVPATCSMACGSMTCSCSVWRLTRSGPCSAPMRRPAWLTAGARSLRSCTQ</sequence>
<proteinExistence type="predicted"/>
<comment type="caution">
    <text evidence="1">The sequence shown here is derived from an EMBL/GenBank/DDBJ whole genome shotgun (WGS) entry which is preliminary data.</text>
</comment>
<dbReference type="AlphaFoldDB" id="A0A699ZH34"/>
<feature type="non-terminal residue" evidence="1">
    <location>
        <position position="107"/>
    </location>
</feature>
<evidence type="ECO:0000313" key="2">
    <source>
        <dbReference type="Proteomes" id="UP000485058"/>
    </source>
</evidence>
<reference evidence="1 2" key="1">
    <citation type="submission" date="2020-02" db="EMBL/GenBank/DDBJ databases">
        <title>Draft genome sequence of Haematococcus lacustris strain NIES-144.</title>
        <authorList>
            <person name="Morimoto D."/>
            <person name="Nakagawa S."/>
            <person name="Yoshida T."/>
            <person name="Sawayama S."/>
        </authorList>
    </citation>
    <scope>NUCLEOTIDE SEQUENCE [LARGE SCALE GENOMIC DNA]</scope>
    <source>
        <strain evidence="1 2">NIES-144</strain>
    </source>
</reference>
<evidence type="ECO:0000313" key="1">
    <source>
        <dbReference type="EMBL" id="GFH18118.1"/>
    </source>
</evidence>
<feature type="non-terminal residue" evidence="1">
    <location>
        <position position="1"/>
    </location>
</feature>
<gene>
    <name evidence="1" type="ORF">HaLaN_14862</name>
</gene>